<dbReference type="Gene3D" id="1.10.10.10">
    <property type="entry name" value="Winged helix-like DNA-binding domain superfamily/Winged helix DNA-binding domain"/>
    <property type="match status" value="1"/>
</dbReference>
<evidence type="ECO:0000313" key="2">
    <source>
        <dbReference type="EMBL" id="TCV90615.1"/>
    </source>
</evidence>
<dbReference type="PANTHER" id="PTHR33164">
    <property type="entry name" value="TRANSCRIPTIONAL REGULATOR, MARR FAMILY"/>
    <property type="match status" value="1"/>
</dbReference>
<gene>
    <name evidence="2" type="ORF">EDC63_101589</name>
</gene>
<evidence type="ECO:0000313" key="3">
    <source>
        <dbReference type="Proteomes" id="UP000295367"/>
    </source>
</evidence>
<dbReference type="Pfam" id="PF01047">
    <property type="entry name" value="MarR"/>
    <property type="match status" value="1"/>
</dbReference>
<dbReference type="AlphaFoldDB" id="A0A4R3YDN1"/>
<dbReference type="Proteomes" id="UP000295367">
    <property type="component" value="Unassembled WGS sequence"/>
</dbReference>
<name>A0A4R3YDN1_9PROT</name>
<dbReference type="PROSITE" id="PS50995">
    <property type="entry name" value="HTH_MARR_2"/>
    <property type="match status" value="1"/>
</dbReference>
<proteinExistence type="predicted"/>
<sequence>MKKPNIVHLLEQIRIVEQKITLILIDTALTLSQFRLLCLLQYSELPLQGTTISTLLGISKPSVTMQLKALDEAGLLQIEHSNADKRISLISLSKQGRQRMKVTLENLAALEKHIHGDELSLILKNIHYSSTKNEEH</sequence>
<evidence type="ECO:0000259" key="1">
    <source>
        <dbReference type="PROSITE" id="PS50995"/>
    </source>
</evidence>
<dbReference type="InterPro" id="IPR036388">
    <property type="entry name" value="WH-like_DNA-bd_sf"/>
</dbReference>
<dbReference type="RefSeq" id="WP_124947471.1">
    <property type="nucleotide sequence ID" value="NZ_BHVT01000073.1"/>
</dbReference>
<accession>A0A4R3YDN1</accession>
<reference evidence="2 3" key="1">
    <citation type="submission" date="2019-03" db="EMBL/GenBank/DDBJ databases">
        <title>Genomic Encyclopedia of Type Strains, Phase IV (KMG-IV): sequencing the most valuable type-strain genomes for metagenomic binning, comparative biology and taxonomic classification.</title>
        <authorList>
            <person name="Goeker M."/>
        </authorList>
    </citation>
    <scope>NUCLEOTIDE SEQUENCE [LARGE SCALE GENOMIC DNA]</scope>
    <source>
        <strain evidence="2 3">DSM 100309</strain>
    </source>
</reference>
<feature type="domain" description="HTH marR-type" evidence="1">
    <location>
        <begin position="1"/>
        <end position="136"/>
    </location>
</feature>
<dbReference type="GO" id="GO:0003677">
    <property type="term" value="F:DNA binding"/>
    <property type="evidence" value="ECO:0007669"/>
    <property type="project" value="UniProtKB-KW"/>
</dbReference>
<dbReference type="GO" id="GO:0006950">
    <property type="term" value="P:response to stress"/>
    <property type="evidence" value="ECO:0007669"/>
    <property type="project" value="TreeGrafter"/>
</dbReference>
<dbReference type="PANTHER" id="PTHR33164:SF43">
    <property type="entry name" value="HTH-TYPE TRANSCRIPTIONAL REPRESSOR YETL"/>
    <property type="match status" value="1"/>
</dbReference>
<dbReference type="GO" id="GO:0003700">
    <property type="term" value="F:DNA-binding transcription factor activity"/>
    <property type="evidence" value="ECO:0007669"/>
    <property type="project" value="InterPro"/>
</dbReference>
<keyword evidence="2" id="KW-0238">DNA-binding</keyword>
<dbReference type="InterPro" id="IPR039422">
    <property type="entry name" value="MarR/SlyA-like"/>
</dbReference>
<dbReference type="SMART" id="SM00347">
    <property type="entry name" value="HTH_MARR"/>
    <property type="match status" value="1"/>
</dbReference>
<dbReference type="EMBL" id="SMCO01000001">
    <property type="protein sequence ID" value="TCV90615.1"/>
    <property type="molecule type" value="Genomic_DNA"/>
</dbReference>
<organism evidence="2 3">
    <name type="scientific">Sulfurirhabdus autotrophica</name>
    <dbReference type="NCBI Taxonomy" id="1706046"/>
    <lineage>
        <taxon>Bacteria</taxon>
        <taxon>Pseudomonadati</taxon>
        <taxon>Pseudomonadota</taxon>
        <taxon>Betaproteobacteria</taxon>
        <taxon>Nitrosomonadales</taxon>
        <taxon>Sulfuricellaceae</taxon>
        <taxon>Sulfurirhabdus</taxon>
    </lineage>
</organism>
<keyword evidence="3" id="KW-1185">Reference proteome</keyword>
<dbReference type="SUPFAM" id="SSF46785">
    <property type="entry name" value="Winged helix' DNA-binding domain"/>
    <property type="match status" value="1"/>
</dbReference>
<dbReference type="InterPro" id="IPR036390">
    <property type="entry name" value="WH_DNA-bd_sf"/>
</dbReference>
<protein>
    <submittedName>
        <fullName evidence="2">DNA-binding MarR family transcriptional regulator</fullName>
    </submittedName>
</protein>
<comment type="caution">
    <text evidence="2">The sequence shown here is derived from an EMBL/GenBank/DDBJ whole genome shotgun (WGS) entry which is preliminary data.</text>
</comment>
<dbReference type="InterPro" id="IPR000835">
    <property type="entry name" value="HTH_MarR-typ"/>
</dbReference>